<evidence type="ECO:0000313" key="2">
    <source>
        <dbReference type="Proteomes" id="UP000192599"/>
    </source>
</evidence>
<dbReference type="InterPro" id="IPR029063">
    <property type="entry name" value="SAM-dependent_MTases_sf"/>
</dbReference>
<sequence length="168" mass="19598">MKDNITFSEMMVHIPLCTHKLAKDILVVSQENSDLINELDRHKKESNYKFIELNDLEKIENKSYDVVILPNTKLDIKIVGKLFDILKDDGLIAFSSKVFSRDDNRLIDDLKLVGEKFWIAMPYRFGHHLNLQRADFLDDLEYYSSEIHIASFVFPAKQHKDLTGIAKR</sequence>
<dbReference type="EMBL" id="LNTC01000008">
    <property type="protein sequence ID" value="OQR42142.1"/>
    <property type="molecule type" value="Genomic_DNA"/>
</dbReference>
<proteinExistence type="predicted"/>
<reference evidence="1 2" key="1">
    <citation type="submission" date="2017-04" db="EMBL/GenBank/DDBJ databases">
        <title>Accumulation and expression of multiple antibiotic resistance genes in Arcobacter cryaerophilus that thrives in sewage.</title>
        <authorList>
            <person name="Millar J.A."/>
            <person name="Raghavan R."/>
        </authorList>
    </citation>
    <scope>NUCLEOTIDE SEQUENCE [LARGE SCALE GENOMIC DNA]</scope>
    <source>
        <strain evidence="1 2">AZT-1</strain>
    </source>
</reference>
<dbReference type="AlphaFoldDB" id="A0A1V9VDP7"/>
<accession>A0A1V9VDP7</accession>
<comment type="caution">
    <text evidence="1">The sequence shown here is derived from an EMBL/GenBank/DDBJ whole genome shotgun (WGS) entry which is preliminary data.</text>
</comment>
<evidence type="ECO:0000313" key="1">
    <source>
        <dbReference type="EMBL" id="OQR42142.1"/>
    </source>
</evidence>
<gene>
    <name evidence="1" type="ORF">AS859_01420</name>
</gene>
<dbReference type="Proteomes" id="UP000192599">
    <property type="component" value="Unassembled WGS sequence"/>
</dbReference>
<name>A0A1V9VDP7_9BACT</name>
<dbReference type="Gene3D" id="3.40.50.150">
    <property type="entry name" value="Vaccinia Virus protein VP39"/>
    <property type="match status" value="1"/>
</dbReference>
<organism evidence="1 2">
    <name type="scientific">Aliarcobacter cryaerophilus</name>
    <dbReference type="NCBI Taxonomy" id="28198"/>
    <lineage>
        <taxon>Bacteria</taxon>
        <taxon>Pseudomonadati</taxon>
        <taxon>Campylobacterota</taxon>
        <taxon>Epsilonproteobacteria</taxon>
        <taxon>Campylobacterales</taxon>
        <taxon>Arcobacteraceae</taxon>
        <taxon>Aliarcobacter</taxon>
    </lineage>
</organism>
<dbReference type="SUPFAM" id="SSF53335">
    <property type="entry name" value="S-adenosyl-L-methionine-dependent methyltransferases"/>
    <property type="match status" value="1"/>
</dbReference>
<protein>
    <submittedName>
        <fullName evidence="1">Spermidine synthase</fullName>
    </submittedName>
</protein>